<evidence type="ECO:0000256" key="1">
    <source>
        <dbReference type="SAM" id="Phobius"/>
    </source>
</evidence>
<accession>A0A4V3C457</accession>
<dbReference type="GO" id="GO:0016989">
    <property type="term" value="F:sigma factor antagonist activity"/>
    <property type="evidence" value="ECO:0007669"/>
    <property type="project" value="TreeGrafter"/>
</dbReference>
<dbReference type="InterPro" id="IPR012373">
    <property type="entry name" value="Ferrdict_sens_TM"/>
</dbReference>
<dbReference type="PIRSF" id="PIRSF018266">
    <property type="entry name" value="FecR"/>
    <property type="match status" value="1"/>
</dbReference>
<keyword evidence="1" id="KW-1133">Transmembrane helix</keyword>
<dbReference type="FunFam" id="2.60.120.1440:FF:000001">
    <property type="entry name" value="Putative anti-sigma factor"/>
    <property type="match status" value="1"/>
</dbReference>
<protein>
    <submittedName>
        <fullName evidence="4">FecR family protein</fullName>
    </submittedName>
</protein>
<evidence type="ECO:0000313" key="4">
    <source>
        <dbReference type="EMBL" id="TDO24648.1"/>
    </source>
</evidence>
<evidence type="ECO:0000313" key="5">
    <source>
        <dbReference type="Proteomes" id="UP000295499"/>
    </source>
</evidence>
<keyword evidence="5" id="KW-1185">Reference proteome</keyword>
<name>A0A4V3C457_9SPHI</name>
<comment type="caution">
    <text evidence="4">The sequence shown here is derived from an EMBL/GenBank/DDBJ whole genome shotgun (WGS) entry which is preliminary data.</text>
</comment>
<dbReference type="EMBL" id="SNWM01000001">
    <property type="protein sequence ID" value="TDO24648.1"/>
    <property type="molecule type" value="Genomic_DNA"/>
</dbReference>
<dbReference type="AlphaFoldDB" id="A0A4V3C457"/>
<organism evidence="4 5">
    <name type="scientific">Pedobacter duraquae</name>
    <dbReference type="NCBI Taxonomy" id="425511"/>
    <lineage>
        <taxon>Bacteria</taxon>
        <taxon>Pseudomonadati</taxon>
        <taxon>Bacteroidota</taxon>
        <taxon>Sphingobacteriia</taxon>
        <taxon>Sphingobacteriales</taxon>
        <taxon>Sphingobacteriaceae</taxon>
        <taxon>Pedobacter</taxon>
    </lineage>
</organism>
<evidence type="ECO:0000259" key="3">
    <source>
        <dbReference type="Pfam" id="PF16344"/>
    </source>
</evidence>
<gene>
    <name evidence="4" type="ORF">CLV32_0940</name>
</gene>
<dbReference type="Gene3D" id="3.55.50.30">
    <property type="match status" value="1"/>
</dbReference>
<feature type="domain" description="FecR protein" evidence="2">
    <location>
        <begin position="174"/>
        <end position="268"/>
    </location>
</feature>
<dbReference type="InterPro" id="IPR006860">
    <property type="entry name" value="FecR"/>
</dbReference>
<dbReference type="Pfam" id="PF16344">
    <property type="entry name" value="FecR_C"/>
    <property type="match status" value="1"/>
</dbReference>
<keyword evidence="1" id="KW-0812">Transmembrane</keyword>
<proteinExistence type="predicted"/>
<feature type="domain" description="Protein FecR C-terminal" evidence="3">
    <location>
        <begin position="312"/>
        <end position="379"/>
    </location>
</feature>
<dbReference type="Proteomes" id="UP000295499">
    <property type="component" value="Unassembled WGS sequence"/>
</dbReference>
<sequence length="381" mass="43108">MHIHRITELLRHSREQEMTDQDKTELDNWFHQLKGARPDLENWVAEAGSEELLAEELLTRFNQKRVKKHRSKKYLYYGIAASLILIFSVGLLVNKIDFNAKLPQAAVSVKNNSVPGKNRAILTLSNGTQIDLNGQSSGFVGEQSGARIYKTADGKLSYNQNVETNEKNLVYNTLTIPRGGQYQVELPDGTKVWLNSDTRLRYPTHFIGNERKVDLIGEAYFEVAHNKKMPFKVVTMNQEVTVLGTHFNVKGYGDDNGIATTLLEGSVNVQNRVSGTARKLVPGNQSTVLKNSNAIVVENVQLEQVMAWKNGYFIFENEDIRSIMKLIGRWYDVDVDYKLDQTSRFGGTFSKSADLNDLLKSFEAISNLKFIRQGRRVTVSN</sequence>
<dbReference type="PANTHER" id="PTHR30273">
    <property type="entry name" value="PERIPLASMIC SIGNAL SENSOR AND SIGMA FACTOR ACTIVATOR FECR-RELATED"/>
    <property type="match status" value="1"/>
</dbReference>
<dbReference type="Gene3D" id="2.60.120.1440">
    <property type="match status" value="1"/>
</dbReference>
<dbReference type="PANTHER" id="PTHR30273:SF2">
    <property type="entry name" value="PROTEIN FECR"/>
    <property type="match status" value="1"/>
</dbReference>
<dbReference type="InterPro" id="IPR032508">
    <property type="entry name" value="FecR_C"/>
</dbReference>
<feature type="transmembrane region" description="Helical" evidence="1">
    <location>
        <begin position="74"/>
        <end position="93"/>
    </location>
</feature>
<dbReference type="Pfam" id="PF04773">
    <property type="entry name" value="FecR"/>
    <property type="match status" value="1"/>
</dbReference>
<keyword evidence="1" id="KW-0472">Membrane</keyword>
<reference evidence="4 5" key="1">
    <citation type="submission" date="2019-03" db="EMBL/GenBank/DDBJ databases">
        <title>Genomic Encyclopedia of Archaeal and Bacterial Type Strains, Phase II (KMG-II): from individual species to whole genera.</title>
        <authorList>
            <person name="Goeker M."/>
        </authorList>
    </citation>
    <scope>NUCLEOTIDE SEQUENCE [LARGE SCALE GENOMIC DNA]</scope>
    <source>
        <strain evidence="4 5">DSM 19034</strain>
    </source>
</reference>
<evidence type="ECO:0000259" key="2">
    <source>
        <dbReference type="Pfam" id="PF04773"/>
    </source>
</evidence>